<gene>
    <name evidence="2" type="ORF">ACFPPC_12860</name>
</gene>
<evidence type="ECO:0000313" key="2">
    <source>
        <dbReference type="EMBL" id="MFC5393528.1"/>
    </source>
</evidence>
<dbReference type="RefSeq" id="WP_291672030.1">
    <property type="nucleotide sequence ID" value="NZ_JBHSLV010000021.1"/>
</dbReference>
<feature type="signal peptide" evidence="1">
    <location>
        <begin position="1"/>
        <end position="22"/>
    </location>
</feature>
<evidence type="ECO:0008006" key="4">
    <source>
        <dbReference type="Google" id="ProtNLM"/>
    </source>
</evidence>
<comment type="caution">
    <text evidence="2">The sequence shown here is derived from an EMBL/GenBank/DDBJ whole genome shotgun (WGS) entry which is preliminary data.</text>
</comment>
<organism evidence="2 3">
    <name type="scientific">Bosea vestrisii</name>
    <dbReference type="NCBI Taxonomy" id="151416"/>
    <lineage>
        <taxon>Bacteria</taxon>
        <taxon>Pseudomonadati</taxon>
        <taxon>Pseudomonadota</taxon>
        <taxon>Alphaproteobacteria</taxon>
        <taxon>Hyphomicrobiales</taxon>
        <taxon>Boseaceae</taxon>
        <taxon>Bosea</taxon>
    </lineage>
</organism>
<reference evidence="3" key="1">
    <citation type="journal article" date="2019" name="Int. J. Syst. Evol. Microbiol.">
        <title>The Global Catalogue of Microorganisms (GCM) 10K type strain sequencing project: providing services to taxonomists for standard genome sequencing and annotation.</title>
        <authorList>
            <consortium name="The Broad Institute Genomics Platform"/>
            <consortium name="The Broad Institute Genome Sequencing Center for Infectious Disease"/>
            <person name="Wu L."/>
            <person name="Ma J."/>
        </authorList>
    </citation>
    <scope>NUCLEOTIDE SEQUENCE [LARGE SCALE GENOMIC DNA]</scope>
    <source>
        <strain evidence="3">CGMCC 1.16326</strain>
    </source>
</reference>
<sequence>MTSKAIFLLAPILAFQAATAWADDGLTWGVRQDGEGIVVAYEMPQTDDQRLFFSCDFASKSLTVRIPFFKEGMKDNAVTTAKFSSSGGQADVSMKLISDEMGNHFEATTTLSPALQAVLRKGKSLTLRVEGETQNFPLAAGQKGFAVLAQRCGG</sequence>
<name>A0ABW0H8H7_9HYPH</name>
<keyword evidence="1" id="KW-0732">Signal</keyword>
<dbReference type="EMBL" id="JBHSLV010000021">
    <property type="protein sequence ID" value="MFC5393528.1"/>
    <property type="molecule type" value="Genomic_DNA"/>
</dbReference>
<feature type="chain" id="PRO_5045692436" description="Invasion associated locus B (IalB) protein" evidence="1">
    <location>
        <begin position="23"/>
        <end position="154"/>
    </location>
</feature>
<proteinExistence type="predicted"/>
<accession>A0ABW0H8H7</accession>
<evidence type="ECO:0000256" key="1">
    <source>
        <dbReference type="SAM" id="SignalP"/>
    </source>
</evidence>
<dbReference type="Proteomes" id="UP001596104">
    <property type="component" value="Unassembled WGS sequence"/>
</dbReference>
<evidence type="ECO:0000313" key="3">
    <source>
        <dbReference type="Proteomes" id="UP001596104"/>
    </source>
</evidence>
<keyword evidence="3" id="KW-1185">Reference proteome</keyword>
<protein>
    <recommendedName>
        <fullName evidence="4">Invasion associated locus B (IalB) protein</fullName>
    </recommendedName>
</protein>